<dbReference type="AlphaFoldDB" id="A0A3S5Y4D7"/>
<dbReference type="InterPro" id="IPR004255">
    <property type="entry name" value="O-acyltransferase_WSD1_N"/>
</dbReference>
<dbReference type="KEGG" id="req:REQ_12970"/>
<dbReference type="GO" id="GO:0001666">
    <property type="term" value="P:response to hypoxia"/>
    <property type="evidence" value="ECO:0007669"/>
    <property type="project" value="TreeGrafter"/>
</dbReference>
<proteinExistence type="inferred from homology"/>
<dbReference type="Pfam" id="PF03007">
    <property type="entry name" value="WS_DGAT_cat"/>
    <property type="match status" value="1"/>
</dbReference>
<dbReference type="EC" id="2.3.1.20" evidence="4"/>
<evidence type="ECO:0000256" key="3">
    <source>
        <dbReference type="ARBA" id="ARBA00009587"/>
    </source>
</evidence>
<dbReference type="UniPathway" id="UPA00282"/>
<comment type="similarity">
    <text evidence="3">Belongs to the long-chain O-acyltransferase family.</text>
</comment>
<dbReference type="PANTHER" id="PTHR31650:SF1">
    <property type="entry name" value="WAX ESTER SYNTHASE_DIACYLGLYCEROL ACYLTRANSFERASE 4-RELATED"/>
    <property type="match status" value="1"/>
</dbReference>
<accession>A0A3S5Y4D7</accession>
<evidence type="ECO:0000313" key="14">
    <source>
        <dbReference type="Proteomes" id="UP000006892"/>
    </source>
</evidence>
<keyword evidence="6" id="KW-0808">Transferase</keyword>
<keyword evidence="9" id="KW-0012">Acyltransferase</keyword>
<evidence type="ECO:0000313" key="13">
    <source>
        <dbReference type="EMBL" id="CBH47387.1"/>
    </source>
</evidence>
<dbReference type="GO" id="GO:0019432">
    <property type="term" value="P:triglyceride biosynthetic process"/>
    <property type="evidence" value="ECO:0007669"/>
    <property type="project" value="UniProtKB-UniPathway"/>
</dbReference>
<feature type="domain" description="O-acyltransferase WSD1-like N-terminal" evidence="11">
    <location>
        <begin position="14"/>
        <end position="276"/>
    </location>
</feature>
<evidence type="ECO:0000256" key="6">
    <source>
        <dbReference type="ARBA" id="ARBA00022679"/>
    </source>
</evidence>
<evidence type="ECO:0000256" key="5">
    <source>
        <dbReference type="ARBA" id="ARBA00022516"/>
    </source>
</evidence>
<dbReference type="InterPro" id="IPR045034">
    <property type="entry name" value="O-acyltransferase_WSD1-like"/>
</dbReference>
<gene>
    <name evidence="13" type="ordered locus">REQ_12970</name>
</gene>
<dbReference type="GO" id="GO:0005886">
    <property type="term" value="C:plasma membrane"/>
    <property type="evidence" value="ECO:0007669"/>
    <property type="project" value="TreeGrafter"/>
</dbReference>
<comment type="catalytic activity">
    <reaction evidence="10">
        <text>an acyl-CoA + a 1,2-diacyl-sn-glycerol = a triacyl-sn-glycerol + CoA</text>
        <dbReference type="Rhea" id="RHEA:10868"/>
        <dbReference type="ChEBI" id="CHEBI:17815"/>
        <dbReference type="ChEBI" id="CHEBI:57287"/>
        <dbReference type="ChEBI" id="CHEBI:58342"/>
        <dbReference type="ChEBI" id="CHEBI:64615"/>
        <dbReference type="EC" id="2.3.1.20"/>
    </reaction>
</comment>
<evidence type="ECO:0000256" key="4">
    <source>
        <dbReference type="ARBA" id="ARBA00013244"/>
    </source>
</evidence>
<evidence type="ECO:0000256" key="9">
    <source>
        <dbReference type="ARBA" id="ARBA00023315"/>
    </source>
</evidence>
<protein>
    <recommendedName>
        <fullName evidence="4">diacylglycerol O-acyltransferase</fullName>
        <ecNumber evidence="4">2.3.1.20</ecNumber>
    </recommendedName>
</protein>
<dbReference type="RefSeq" id="WP_013415289.1">
    <property type="nucleotide sequence ID" value="NC_014659.1"/>
</dbReference>
<evidence type="ECO:0000256" key="8">
    <source>
        <dbReference type="ARBA" id="ARBA00023098"/>
    </source>
</evidence>
<evidence type="ECO:0000256" key="1">
    <source>
        <dbReference type="ARBA" id="ARBA00004771"/>
    </source>
</evidence>
<sequence length="505" mass="55809">MTTTEGTVGDVTRLAPQDADFVYHEREHHISNSTGIYLFDTTAETTSITQAEAIDWMRPRLGYSGVFTRRLRHVPFALDYPCWVPDPTLDLSKHVIVERVDGPGWDALRHHIARFSGKPLDLTRPPWQLHFLTDVTGIDGLPDRMTVAVLRCHHSSGDGLAARDLALRIFGRAGDHPPVPRPTAKWSTTAEFVRAVGRLSRQWRAFRRGLTESGEGARRVAEQIRSGAIAPAPPRRPATRFNTAITSDLTFDVVSFSPSDIRTVRSAVEGATFNDVLLATISGALAGYLAEKDETPPSSLAALVPMSLRGTRPGVADHPDGNRANHLALMAVDLHTDIDDPIQRLRAIHTSVRAEKDRHRNPDVQAAASRIDTSPAWLLRLVIRLQNLRNRSDDTVEAVNTMVSNIPWTGEDLVLGNAPLVRSFGILGIIDRVGLRHLIVSHHDDEIEISFCADAAMMPDTDRYKVLLTQSFRALVKSADRAVTSDIAGRSSDSREVSRNRPIRP</sequence>
<evidence type="ECO:0000256" key="10">
    <source>
        <dbReference type="ARBA" id="ARBA00048109"/>
    </source>
</evidence>
<dbReference type="GO" id="GO:0006071">
    <property type="term" value="P:glycerol metabolic process"/>
    <property type="evidence" value="ECO:0007669"/>
    <property type="project" value="UniProtKB-KW"/>
</dbReference>
<dbReference type="GO" id="GO:0004144">
    <property type="term" value="F:diacylglycerol O-acyltransferase activity"/>
    <property type="evidence" value="ECO:0007669"/>
    <property type="project" value="UniProtKB-EC"/>
</dbReference>
<feature type="domain" description="O-acyltransferase WSD1 C-terminal" evidence="12">
    <location>
        <begin position="325"/>
        <end position="475"/>
    </location>
</feature>
<organism evidence="13">
    <name type="scientific">Rhodococcus hoagii (strain 103S)</name>
    <name type="common">Rhodococcus equi</name>
    <dbReference type="NCBI Taxonomy" id="685727"/>
    <lineage>
        <taxon>Bacteria</taxon>
        <taxon>Bacillati</taxon>
        <taxon>Actinomycetota</taxon>
        <taxon>Actinomycetes</taxon>
        <taxon>Mycobacteriales</taxon>
        <taxon>Nocardiaceae</taxon>
        <taxon>Prescottella</taxon>
    </lineage>
</organism>
<evidence type="ECO:0000256" key="2">
    <source>
        <dbReference type="ARBA" id="ARBA00005189"/>
    </source>
</evidence>
<keyword evidence="5" id="KW-0444">Lipid biosynthesis</keyword>
<keyword evidence="8" id="KW-0443">Lipid metabolism</keyword>
<dbReference type="Pfam" id="PF06974">
    <property type="entry name" value="WS_DGAT_C"/>
    <property type="match status" value="1"/>
</dbReference>
<reference evidence="13" key="1">
    <citation type="journal article" date="2010" name="PLoS Genet.">
        <title>The genome of a pathogenic rhodococcus: cooptive virulence underpinned by key gene acquisitions.</title>
        <authorList>
            <person name="Letek M."/>
            <person name="Gonzalez P."/>
            <person name="Macarthur I."/>
            <person name="Rodriguez H."/>
            <person name="Freeman T.C."/>
            <person name="Valero-Rello A."/>
            <person name="Blanco M."/>
            <person name="Buckley T."/>
            <person name="Cherevach I."/>
            <person name="Fahey R."/>
            <person name="Hapeshi A."/>
            <person name="Holdstock J."/>
            <person name="Leadon D."/>
            <person name="Navas J."/>
            <person name="Ocampo A."/>
            <person name="Quail M.A."/>
            <person name="Sanders M."/>
            <person name="Scortti M.M."/>
            <person name="Prescott J.F."/>
            <person name="Fogarty U."/>
            <person name="Meijer W.G."/>
            <person name="Parkhill J."/>
            <person name="Bentley S.D."/>
            <person name="Vazquez-Boland J.A."/>
        </authorList>
    </citation>
    <scope>NUCLEOTIDE SEQUENCE [LARGE SCALE GENOMIC DNA]</scope>
    <source>
        <strain evidence="13 14">103S</strain>
    </source>
</reference>
<evidence type="ECO:0000256" key="7">
    <source>
        <dbReference type="ARBA" id="ARBA00022798"/>
    </source>
</evidence>
<name>A0A3S5Y4D7_RHOH1</name>
<dbReference type="PANTHER" id="PTHR31650">
    <property type="entry name" value="O-ACYLTRANSFERASE (WSD1-LIKE) FAMILY PROTEIN"/>
    <property type="match status" value="1"/>
</dbReference>
<dbReference type="Proteomes" id="UP001154400">
    <property type="component" value="Chromosome"/>
</dbReference>
<dbReference type="EMBL" id="FN563149">
    <property type="protein sequence ID" value="CBH47387.1"/>
    <property type="molecule type" value="Genomic_DNA"/>
</dbReference>
<comment type="pathway">
    <text evidence="2">Lipid metabolism.</text>
</comment>
<dbReference type="InterPro" id="IPR009721">
    <property type="entry name" value="O-acyltransferase_WSD1_C"/>
</dbReference>
<evidence type="ECO:0000259" key="12">
    <source>
        <dbReference type="Pfam" id="PF06974"/>
    </source>
</evidence>
<dbReference type="GO" id="GO:0071731">
    <property type="term" value="P:response to nitric oxide"/>
    <property type="evidence" value="ECO:0007669"/>
    <property type="project" value="TreeGrafter"/>
</dbReference>
<dbReference type="GO" id="GO:0051701">
    <property type="term" value="P:biological process involved in interaction with host"/>
    <property type="evidence" value="ECO:0007669"/>
    <property type="project" value="TreeGrafter"/>
</dbReference>
<comment type="pathway">
    <text evidence="1">Glycerolipid metabolism; triacylglycerol biosynthesis.</text>
</comment>
<evidence type="ECO:0000259" key="11">
    <source>
        <dbReference type="Pfam" id="PF03007"/>
    </source>
</evidence>
<keyword evidence="7" id="KW-0319">Glycerol metabolism</keyword>